<evidence type="ECO:0000313" key="2">
    <source>
        <dbReference type="EMBL" id="KVM23913.1"/>
    </source>
</evidence>
<feature type="domain" description="Right handed beta helix" evidence="1">
    <location>
        <begin position="21"/>
        <end position="147"/>
    </location>
</feature>
<reference evidence="2 3" key="1">
    <citation type="submission" date="2015-11" db="EMBL/GenBank/DDBJ databases">
        <title>Expanding the genomic diversity of Burkholderia species for the development of highly accurate diagnostics.</title>
        <authorList>
            <person name="Sahl J."/>
            <person name="Keim P."/>
            <person name="Wagner D."/>
        </authorList>
    </citation>
    <scope>NUCLEOTIDE SEQUENCE [LARGE SCALE GENOMIC DNA]</scope>
    <source>
        <strain evidence="2 3">MSMB2058</strain>
    </source>
</reference>
<dbReference type="EMBL" id="LOZE01000120">
    <property type="protein sequence ID" value="KVM23913.1"/>
    <property type="molecule type" value="Genomic_DNA"/>
</dbReference>
<dbReference type="Pfam" id="PF13229">
    <property type="entry name" value="Beta_helix"/>
    <property type="match status" value="1"/>
</dbReference>
<dbReference type="InterPro" id="IPR006626">
    <property type="entry name" value="PbH1"/>
</dbReference>
<name>A0AB73FT26_9BURK</name>
<protein>
    <recommendedName>
        <fullName evidence="1">Right handed beta helix domain-containing protein</fullName>
    </recommendedName>
</protein>
<organism evidence="2 3">
    <name type="scientific">Burkholderia ubonensis</name>
    <dbReference type="NCBI Taxonomy" id="101571"/>
    <lineage>
        <taxon>Bacteria</taxon>
        <taxon>Pseudomonadati</taxon>
        <taxon>Pseudomonadota</taxon>
        <taxon>Betaproteobacteria</taxon>
        <taxon>Burkholderiales</taxon>
        <taxon>Burkholderiaceae</taxon>
        <taxon>Burkholderia</taxon>
        <taxon>Burkholderia cepacia complex</taxon>
    </lineage>
</organism>
<dbReference type="SMART" id="SM00710">
    <property type="entry name" value="PbH1"/>
    <property type="match status" value="4"/>
</dbReference>
<dbReference type="Gene3D" id="2.160.20.10">
    <property type="entry name" value="Single-stranded right-handed beta-helix, Pectin lyase-like"/>
    <property type="match status" value="1"/>
</dbReference>
<proteinExistence type="predicted"/>
<gene>
    <name evidence="2" type="ORF">WJ53_17465</name>
</gene>
<dbReference type="Proteomes" id="UP000061665">
    <property type="component" value="Unassembled WGS sequence"/>
</dbReference>
<dbReference type="AlphaFoldDB" id="A0AB73FT26"/>
<comment type="caution">
    <text evidence="2">The sequence shown here is derived from an EMBL/GenBank/DDBJ whole genome shotgun (WGS) entry which is preliminary data.</text>
</comment>
<dbReference type="SUPFAM" id="SSF51126">
    <property type="entry name" value="Pectin lyase-like"/>
    <property type="match status" value="1"/>
</dbReference>
<sequence length="213" mass="22018">MTQTGDDMIAVVSYTGDGNPCKNVLIIGNNVSGNTWGRGITVVGGANVTITGNIVSDVRIGAGILVGQEDSYATFDTSEVLITHNRISNIQMDAPDDATKQGGIEIGADSGKVSFIELTANTITNSFYEGIRVLGNVAQVRISGNTLINIPEPGTPVTLLQNAGFEPVIIDGSNLLDGAPLVPPPKSIASGSFFITGASAQLLPTITTSAMRL</sequence>
<accession>A0AB73FT26</accession>
<evidence type="ECO:0000313" key="3">
    <source>
        <dbReference type="Proteomes" id="UP000061665"/>
    </source>
</evidence>
<evidence type="ECO:0000259" key="1">
    <source>
        <dbReference type="Pfam" id="PF13229"/>
    </source>
</evidence>
<dbReference type="InterPro" id="IPR012334">
    <property type="entry name" value="Pectin_lyas_fold"/>
</dbReference>
<dbReference type="InterPro" id="IPR011050">
    <property type="entry name" value="Pectin_lyase_fold/virulence"/>
</dbReference>
<dbReference type="InterPro" id="IPR039448">
    <property type="entry name" value="Beta_helix"/>
</dbReference>